<dbReference type="Proteomes" id="UP000242875">
    <property type="component" value="Unassembled WGS sequence"/>
</dbReference>
<dbReference type="PANTHER" id="PTHR14209">
    <property type="entry name" value="ISOAMYL ACETATE-HYDROLYZING ESTERASE 1"/>
    <property type="match status" value="1"/>
</dbReference>
<dbReference type="InterPro" id="IPR045136">
    <property type="entry name" value="Iah1-like"/>
</dbReference>
<dbReference type="EMBL" id="MVBO01000196">
    <property type="protein sequence ID" value="OZJ02052.1"/>
    <property type="molecule type" value="Genomic_DNA"/>
</dbReference>
<feature type="non-terminal residue" evidence="2">
    <location>
        <position position="1"/>
    </location>
</feature>
<keyword evidence="3" id="KW-1185">Reference proteome</keyword>
<evidence type="ECO:0000259" key="1">
    <source>
        <dbReference type="Pfam" id="PF13472"/>
    </source>
</evidence>
<dbReference type="OrthoDB" id="671439at2759"/>
<dbReference type="PANTHER" id="PTHR14209:SF19">
    <property type="entry name" value="ISOAMYL ACETATE-HYDROLYZING ESTERASE 1 HOMOLOG"/>
    <property type="match status" value="1"/>
</dbReference>
<dbReference type="SUPFAM" id="SSF52266">
    <property type="entry name" value="SGNH hydrolase"/>
    <property type="match status" value="1"/>
</dbReference>
<organism evidence="2 3">
    <name type="scientific">Bifiguratus adelaidae</name>
    <dbReference type="NCBI Taxonomy" id="1938954"/>
    <lineage>
        <taxon>Eukaryota</taxon>
        <taxon>Fungi</taxon>
        <taxon>Fungi incertae sedis</taxon>
        <taxon>Mucoromycota</taxon>
        <taxon>Mucoromycotina</taxon>
        <taxon>Endogonomycetes</taxon>
        <taxon>Endogonales</taxon>
        <taxon>Endogonales incertae sedis</taxon>
        <taxon>Bifiguratus</taxon>
    </lineage>
</organism>
<reference evidence="2 3" key="1">
    <citation type="journal article" date="2017" name="Mycologia">
        <title>Bifiguratus adelaidae, gen. et sp. nov., a new member of Mucoromycotina in endophytic and soil-dwelling habitats.</title>
        <authorList>
            <person name="Torres-Cruz T.J."/>
            <person name="Billingsley Tobias T.L."/>
            <person name="Almatruk M."/>
            <person name="Hesse C."/>
            <person name="Kuske C.R."/>
            <person name="Desiro A."/>
            <person name="Benucci G.M."/>
            <person name="Bonito G."/>
            <person name="Stajich J.E."/>
            <person name="Dunlap C."/>
            <person name="Arnold A.E."/>
            <person name="Porras-Alfaro A."/>
        </authorList>
    </citation>
    <scope>NUCLEOTIDE SEQUENCE [LARGE SCALE GENOMIC DNA]</scope>
    <source>
        <strain evidence="2 3">AZ0501</strain>
    </source>
</reference>
<dbReference type="InterPro" id="IPR036514">
    <property type="entry name" value="SGNH_hydro_sf"/>
</dbReference>
<protein>
    <recommendedName>
        <fullName evidence="1">SGNH hydrolase-type esterase domain-containing protein</fullName>
    </recommendedName>
</protein>
<evidence type="ECO:0000313" key="2">
    <source>
        <dbReference type="EMBL" id="OZJ02052.1"/>
    </source>
</evidence>
<proteinExistence type="predicted"/>
<accession>A0A261XUM9</accession>
<gene>
    <name evidence="2" type="ORF">BZG36_05371</name>
</gene>
<comment type="caution">
    <text evidence="2">The sequence shown here is derived from an EMBL/GenBank/DDBJ whole genome shotgun (WGS) entry which is preliminary data.</text>
</comment>
<evidence type="ECO:0000313" key="3">
    <source>
        <dbReference type="Proteomes" id="UP000242875"/>
    </source>
</evidence>
<dbReference type="Gene3D" id="3.40.50.1110">
    <property type="entry name" value="SGNH hydrolase"/>
    <property type="match status" value="1"/>
</dbReference>
<sequence length="163" mass="18799">HVPLERYEDNLRFLVRQALSRKIPVILIGPAPFDEYSAGSNDRSTMDNCAYSETARHVAEEIGVPFIDLWHGFLESKGWKEGQPIIGKTGEATDQNLRDLLTDGVHFSGKAYRLWYDFLLRTIRDKYPELRMENLPTVLPHIFDIDNSNLPDSLWQEVKVKGR</sequence>
<feature type="domain" description="SGNH hydrolase-type esterase" evidence="1">
    <location>
        <begin position="2"/>
        <end position="114"/>
    </location>
</feature>
<dbReference type="AlphaFoldDB" id="A0A261XUM9"/>
<dbReference type="InterPro" id="IPR013830">
    <property type="entry name" value="SGNH_hydro"/>
</dbReference>
<dbReference type="Pfam" id="PF13472">
    <property type="entry name" value="Lipase_GDSL_2"/>
    <property type="match status" value="1"/>
</dbReference>
<name>A0A261XUM9_9FUNG</name>